<protein>
    <submittedName>
        <fullName evidence="2">Uncharacterized protein</fullName>
    </submittedName>
</protein>
<keyword evidence="3" id="KW-1185">Reference proteome</keyword>
<name>A0A9D4UQK0_ADICA</name>
<organism evidence="2 3">
    <name type="scientific">Adiantum capillus-veneris</name>
    <name type="common">Maidenhair fern</name>
    <dbReference type="NCBI Taxonomy" id="13818"/>
    <lineage>
        <taxon>Eukaryota</taxon>
        <taxon>Viridiplantae</taxon>
        <taxon>Streptophyta</taxon>
        <taxon>Embryophyta</taxon>
        <taxon>Tracheophyta</taxon>
        <taxon>Polypodiopsida</taxon>
        <taxon>Polypodiidae</taxon>
        <taxon>Polypodiales</taxon>
        <taxon>Pteridineae</taxon>
        <taxon>Pteridaceae</taxon>
        <taxon>Vittarioideae</taxon>
        <taxon>Adiantum</taxon>
    </lineage>
</organism>
<comment type="caution">
    <text evidence="2">The sequence shown here is derived from an EMBL/GenBank/DDBJ whole genome shotgun (WGS) entry which is preliminary data.</text>
</comment>
<feature type="region of interest" description="Disordered" evidence="1">
    <location>
        <begin position="52"/>
        <end position="99"/>
    </location>
</feature>
<proteinExistence type="predicted"/>
<evidence type="ECO:0000313" key="3">
    <source>
        <dbReference type="Proteomes" id="UP000886520"/>
    </source>
</evidence>
<feature type="compositionally biased region" description="Polar residues" evidence="1">
    <location>
        <begin position="52"/>
        <end position="69"/>
    </location>
</feature>
<evidence type="ECO:0000256" key="1">
    <source>
        <dbReference type="SAM" id="MobiDB-lite"/>
    </source>
</evidence>
<accession>A0A9D4UQK0</accession>
<reference evidence="2" key="1">
    <citation type="submission" date="2021-01" db="EMBL/GenBank/DDBJ databases">
        <title>Adiantum capillus-veneris genome.</title>
        <authorList>
            <person name="Fang Y."/>
            <person name="Liao Q."/>
        </authorList>
    </citation>
    <scope>NUCLEOTIDE SEQUENCE</scope>
    <source>
        <strain evidence="2">H3</strain>
        <tissue evidence="2">Leaf</tissue>
    </source>
</reference>
<dbReference type="AlphaFoldDB" id="A0A9D4UQK0"/>
<sequence length="143" mass="15456">MHLARTPLQTAIASVVFPLTQNNASKQDMTTAPLEAPGSFGLDKIESLSQKDTIQSSGGSMTRRMQSSLDVEMLPLGRKADRIGKRKWPAQKHAKDARNQAQKAALLRAKQAGATGNFKSVNLEFNNFLIPTVAHGGRSLSAK</sequence>
<evidence type="ECO:0000313" key="2">
    <source>
        <dbReference type="EMBL" id="KAI5072274.1"/>
    </source>
</evidence>
<gene>
    <name evidence="2" type="ORF">GOP47_0012380</name>
</gene>
<dbReference type="Proteomes" id="UP000886520">
    <property type="component" value="Chromosome 12"/>
</dbReference>
<dbReference type="EMBL" id="JABFUD020000012">
    <property type="protein sequence ID" value="KAI5072274.1"/>
    <property type="molecule type" value="Genomic_DNA"/>
</dbReference>